<organism evidence="2 3">
    <name type="scientific">Penicillium fimorum</name>
    <dbReference type="NCBI Taxonomy" id="1882269"/>
    <lineage>
        <taxon>Eukaryota</taxon>
        <taxon>Fungi</taxon>
        <taxon>Dikarya</taxon>
        <taxon>Ascomycota</taxon>
        <taxon>Pezizomycotina</taxon>
        <taxon>Eurotiomycetes</taxon>
        <taxon>Eurotiomycetidae</taxon>
        <taxon>Eurotiales</taxon>
        <taxon>Aspergillaceae</taxon>
        <taxon>Penicillium</taxon>
    </lineage>
</organism>
<accession>A0A9W9XUZ3</accession>
<protein>
    <submittedName>
        <fullName evidence="2">Uncharacterized protein</fullName>
    </submittedName>
</protein>
<evidence type="ECO:0000256" key="1">
    <source>
        <dbReference type="SAM" id="MobiDB-lite"/>
    </source>
</evidence>
<keyword evidence="3" id="KW-1185">Reference proteome</keyword>
<dbReference type="Proteomes" id="UP001149954">
    <property type="component" value="Unassembled WGS sequence"/>
</dbReference>
<reference evidence="2" key="1">
    <citation type="submission" date="2022-12" db="EMBL/GenBank/DDBJ databases">
        <authorList>
            <person name="Petersen C."/>
        </authorList>
    </citation>
    <scope>NUCLEOTIDE SEQUENCE</scope>
    <source>
        <strain evidence="2">IBT 29495</strain>
    </source>
</reference>
<evidence type="ECO:0000313" key="3">
    <source>
        <dbReference type="Proteomes" id="UP001149954"/>
    </source>
</evidence>
<sequence>MSFDANRMAGMNTVKPSNNSTGKIRSFLAVSANSISSEKSNTKTILLRGVFKRTSWDINQGKEPETEPRNPEPHMSCYVPEPEPIDRHGVTAPLSPLPDMQSPTRGIRSYSARMITHTVYDAPQNLERAPGEEDTQPPDWNTVEASQTRLQDLGFGLPQSRRAKYQDPNHESTRYI</sequence>
<dbReference type="AlphaFoldDB" id="A0A9W9XUZ3"/>
<reference evidence="2" key="2">
    <citation type="journal article" date="2023" name="IMA Fungus">
        <title>Comparative genomic study of the Penicillium genus elucidates a diverse pangenome and 15 lateral gene transfer events.</title>
        <authorList>
            <person name="Petersen C."/>
            <person name="Sorensen T."/>
            <person name="Nielsen M.R."/>
            <person name="Sondergaard T.E."/>
            <person name="Sorensen J.L."/>
            <person name="Fitzpatrick D.A."/>
            <person name="Frisvad J.C."/>
            <person name="Nielsen K.L."/>
        </authorList>
    </citation>
    <scope>NUCLEOTIDE SEQUENCE</scope>
    <source>
        <strain evidence="2">IBT 29495</strain>
    </source>
</reference>
<feature type="compositionally biased region" description="Basic and acidic residues" evidence="1">
    <location>
        <begin position="164"/>
        <end position="176"/>
    </location>
</feature>
<dbReference type="EMBL" id="JAPWDS010000003">
    <property type="protein sequence ID" value="KAJ5503843.1"/>
    <property type="molecule type" value="Genomic_DNA"/>
</dbReference>
<feature type="region of interest" description="Disordered" evidence="1">
    <location>
        <begin position="1"/>
        <end position="21"/>
    </location>
</feature>
<gene>
    <name evidence="2" type="ORF">N7463_006717</name>
</gene>
<proteinExistence type="predicted"/>
<comment type="caution">
    <text evidence="2">The sequence shown here is derived from an EMBL/GenBank/DDBJ whole genome shotgun (WGS) entry which is preliminary data.</text>
</comment>
<feature type="region of interest" description="Disordered" evidence="1">
    <location>
        <begin position="123"/>
        <end position="176"/>
    </location>
</feature>
<name>A0A9W9XUZ3_9EURO</name>
<evidence type="ECO:0000313" key="2">
    <source>
        <dbReference type="EMBL" id="KAJ5503843.1"/>
    </source>
</evidence>